<feature type="compositionally biased region" description="Basic residues" evidence="5">
    <location>
        <begin position="74"/>
        <end position="88"/>
    </location>
</feature>
<dbReference type="InterPro" id="IPR051867">
    <property type="entry name" value="Angio_Inhib/Adhesion_GPCR"/>
</dbReference>
<feature type="region of interest" description="Disordered" evidence="5">
    <location>
        <begin position="154"/>
        <end position="189"/>
    </location>
</feature>
<proteinExistence type="predicted"/>
<comment type="subcellular location">
    <subcellularLocation>
        <location evidence="1">Secreted</location>
    </subcellularLocation>
</comment>
<feature type="region of interest" description="Disordered" evidence="5">
    <location>
        <begin position="67"/>
        <end position="88"/>
    </location>
</feature>
<dbReference type="PROSITE" id="PS50856">
    <property type="entry name" value="AMOP"/>
    <property type="match status" value="1"/>
</dbReference>
<comment type="caution">
    <text evidence="7">The sequence shown here is derived from an EMBL/GenBank/DDBJ whole genome shotgun (WGS) entry which is preliminary data.</text>
</comment>
<protein>
    <recommendedName>
        <fullName evidence="6">AMOP domain-containing protein</fullName>
    </recommendedName>
</protein>
<name>A0ABN8LBA5_9CNID</name>
<dbReference type="SMART" id="SM00723">
    <property type="entry name" value="AMOP"/>
    <property type="match status" value="1"/>
</dbReference>
<evidence type="ECO:0000256" key="4">
    <source>
        <dbReference type="ARBA" id="ARBA00023157"/>
    </source>
</evidence>
<dbReference type="InterPro" id="IPR005533">
    <property type="entry name" value="AMOP_dom"/>
</dbReference>
<evidence type="ECO:0000259" key="6">
    <source>
        <dbReference type="PROSITE" id="PS50856"/>
    </source>
</evidence>
<sequence length="358" mass="40772">MELSFQFREIWLFSQARQNYWFPVNWMRNSKMEDCFESGASVSEKRSNASKLTGAAKATAETGIELRKNQKQQSMHKRGHKKEKNGSKHLLRRLHSPQPSAIPVSQTASFSAKKIKSLDLYRPIISASFYSQLRYEYAQAADRGRGIKTAQIGGTKKAASPSAAAKPSLNQTLTVQPTQSTTGTPKKSDDPCALWEKCAVNQNANVSRWLKRLPSCPCRVQLSELLYNRSIYDKELDKYFDWGYMQVDQRAILRRTAQFCIRQRPLFTNPSLSAQVCCYDSNMTLITRGVGAGTPFLVSPDWYMYRELHIKHDVLPIQLCNGDWTRYHAVRPPNNGRNCTANPDDVEYARQVAIARDF</sequence>
<keyword evidence="4" id="KW-1015">Disulfide bond</keyword>
<keyword evidence="8" id="KW-1185">Reference proteome</keyword>
<organism evidence="7 8">
    <name type="scientific">Porites evermanni</name>
    <dbReference type="NCBI Taxonomy" id="104178"/>
    <lineage>
        <taxon>Eukaryota</taxon>
        <taxon>Metazoa</taxon>
        <taxon>Cnidaria</taxon>
        <taxon>Anthozoa</taxon>
        <taxon>Hexacorallia</taxon>
        <taxon>Scleractinia</taxon>
        <taxon>Fungiina</taxon>
        <taxon>Poritidae</taxon>
        <taxon>Porites</taxon>
    </lineage>
</organism>
<keyword evidence="2" id="KW-0964">Secreted</keyword>
<dbReference type="Proteomes" id="UP001159427">
    <property type="component" value="Unassembled WGS sequence"/>
</dbReference>
<feature type="domain" description="AMOP" evidence="6">
    <location>
        <begin position="184"/>
        <end position="346"/>
    </location>
</feature>
<evidence type="ECO:0000313" key="7">
    <source>
        <dbReference type="EMBL" id="CAH3014364.1"/>
    </source>
</evidence>
<dbReference type="EMBL" id="CALNXI010000009">
    <property type="protein sequence ID" value="CAH3014364.1"/>
    <property type="molecule type" value="Genomic_DNA"/>
</dbReference>
<dbReference type="PANTHER" id="PTHR10239:SF29">
    <property type="entry name" value="AMOP DOMAIN-CONTAINING PROTEIN"/>
    <property type="match status" value="1"/>
</dbReference>
<gene>
    <name evidence="7" type="ORF">PEVE_00043697</name>
</gene>
<reference evidence="7 8" key="1">
    <citation type="submission" date="2022-05" db="EMBL/GenBank/DDBJ databases">
        <authorList>
            <consortium name="Genoscope - CEA"/>
            <person name="William W."/>
        </authorList>
    </citation>
    <scope>NUCLEOTIDE SEQUENCE [LARGE SCALE GENOMIC DNA]</scope>
</reference>
<dbReference type="PANTHER" id="PTHR10239">
    <property type="entry name" value="ISTHMIN-2"/>
    <property type="match status" value="1"/>
</dbReference>
<accession>A0ABN8LBA5</accession>
<evidence type="ECO:0000256" key="5">
    <source>
        <dbReference type="SAM" id="MobiDB-lite"/>
    </source>
</evidence>
<feature type="compositionally biased region" description="Polar residues" evidence="5">
    <location>
        <begin position="169"/>
        <end position="185"/>
    </location>
</feature>
<evidence type="ECO:0000313" key="8">
    <source>
        <dbReference type="Proteomes" id="UP001159427"/>
    </source>
</evidence>
<feature type="compositionally biased region" description="Low complexity" evidence="5">
    <location>
        <begin position="156"/>
        <end position="168"/>
    </location>
</feature>
<evidence type="ECO:0000256" key="2">
    <source>
        <dbReference type="ARBA" id="ARBA00022525"/>
    </source>
</evidence>
<dbReference type="Pfam" id="PF03782">
    <property type="entry name" value="AMOP"/>
    <property type="match status" value="1"/>
</dbReference>
<evidence type="ECO:0000256" key="1">
    <source>
        <dbReference type="ARBA" id="ARBA00004613"/>
    </source>
</evidence>
<evidence type="ECO:0000256" key="3">
    <source>
        <dbReference type="ARBA" id="ARBA00022729"/>
    </source>
</evidence>
<keyword evidence="3" id="KW-0732">Signal</keyword>